<organism evidence="1 2">
    <name type="scientific">Prorocentrum cordatum</name>
    <dbReference type="NCBI Taxonomy" id="2364126"/>
    <lineage>
        <taxon>Eukaryota</taxon>
        <taxon>Sar</taxon>
        <taxon>Alveolata</taxon>
        <taxon>Dinophyceae</taxon>
        <taxon>Prorocentrales</taxon>
        <taxon>Prorocentraceae</taxon>
        <taxon>Prorocentrum</taxon>
    </lineage>
</organism>
<dbReference type="Proteomes" id="UP001189429">
    <property type="component" value="Unassembled WGS sequence"/>
</dbReference>
<comment type="caution">
    <text evidence="1">The sequence shown here is derived from an EMBL/GenBank/DDBJ whole genome shotgun (WGS) entry which is preliminary data.</text>
</comment>
<proteinExistence type="predicted"/>
<name>A0ABN9VJG8_9DINO</name>
<evidence type="ECO:0008006" key="3">
    <source>
        <dbReference type="Google" id="ProtNLM"/>
    </source>
</evidence>
<reference evidence="1" key="1">
    <citation type="submission" date="2023-10" db="EMBL/GenBank/DDBJ databases">
        <authorList>
            <person name="Chen Y."/>
            <person name="Shah S."/>
            <person name="Dougan E. K."/>
            <person name="Thang M."/>
            <person name="Chan C."/>
        </authorList>
    </citation>
    <scope>NUCLEOTIDE SEQUENCE [LARGE SCALE GENOMIC DNA]</scope>
</reference>
<accession>A0ABN9VJG8</accession>
<protein>
    <recommendedName>
        <fullName evidence="3">Subtilisin</fullName>
    </recommendedName>
</protein>
<dbReference type="EMBL" id="CAUYUJ010017279">
    <property type="protein sequence ID" value="CAK0873400.1"/>
    <property type="molecule type" value="Genomic_DNA"/>
</dbReference>
<gene>
    <name evidence="1" type="ORF">PCOR1329_LOCUS58622</name>
</gene>
<evidence type="ECO:0000313" key="2">
    <source>
        <dbReference type="Proteomes" id="UP001189429"/>
    </source>
</evidence>
<evidence type="ECO:0000313" key="1">
    <source>
        <dbReference type="EMBL" id="CAK0873400.1"/>
    </source>
</evidence>
<sequence>MRSVRSTLWPPAWMGPYTGSGSHSGTWETLGWRGRAGWGEQDRRRWACHTDGPAIARGLRKGTHLQRARVKAVRKEAATRIIMQRFGVVHSFATRGSVHGFDIVQPTLTTIRLRDIAGGRGRATCQSATSGSSGMGIIVQGSCIRSFFGKGTYATSGSSRIGIMHSNATTGSGIGFVFVQLRLTTSGLKVIAISFVLMQR</sequence>
<keyword evidence="2" id="KW-1185">Reference proteome</keyword>